<keyword evidence="14" id="KW-0732">Signal</keyword>
<keyword evidence="13" id="KW-1133">Transmembrane helix</keyword>
<dbReference type="AlphaFoldDB" id="A0A4P8I808"/>
<evidence type="ECO:0000256" key="9">
    <source>
        <dbReference type="ARBA" id="ARBA00024867"/>
    </source>
</evidence>
<dbReference type="CDD" id="cd00082">
    <property type="entry name" value="HisKA"/>
    <property type="match status" value="1"/>
</dbReference>
<dbReference type="Gene3D" id="3.30.450.20">
    <property type="entry name" value="PAS domain"/>
    <property type="match status" value="1"/>
</dbReference>
<dbReference type="InterPro" id="IPR004358">
    <property type="entry name" value="Sig_transdc_His_kin-like_C"/>
</dbReference>
<dbReference type="Pfam" id="PF00497">
    <property type="entry name" value="SBP_bac_3"/>
    <property type="match status" value="2"/>
</dbReference>
<reference evidence="17 18" key="1">
    <citation type="submission" date="2019-05" db="EMBL/GenBank/DDBJ databases">
        <title>Complete genome sequencing of Anaerostipes rhamnosivorans.</title>
        <authorList>
            <person name="Bui T.P.N."/>
            <person name="de Vos W.M."/>
        </authorList>
    </citation>
    <scope>NUCLEOTIDE SEQUENCE [LARGE SCALE GENOMIC DNA]</scope>
    <source>
        <strain evidence="17 18">1y2</strain>
    </source>
</reference>
<keyword evidence="12" id="KW-0175">Coiled coil</keyword>
<gene>
    <name evidence="17" type="ORF">AR1Y2_0144</name>
</gene>
<evidence type="ECO:0000259" key="16">
    <source>
        <dbReference type="PROSITE" id="PS50110"/>
    </source>
</evidence>
<proteinExistence type="inferred from homology"/>
<evidence type="ECO:0000256" key="2">
    <source>
        <dbReference type="ARBA" id="ARBA00006402"/>
    </source>
</evidence>
<keyword evidence="18" id="KW-1185">Reference proteome</keyword>
<dbReference type="Pfam" id="PF00512">
    <property type="entry name" value="HisKA"/>
    <property type="match status" value="1"/>
</dbReference>
<evidence type="ECO:0000313" key="18">
    <source>
        <dbReference type="Proteomes" id="UP000298653"/>
    </source>
</evidence>
<dbReference type="EC" id="2.7.13.3" evidence="3"/>
<dbReference type="InterPro" id="IPR003661">
    <property type="entry name" value="HisK_dim/P_dom"/>
</dbReference>
<evidence type="ECO:0000256" key="11">
    <source>
        <dbReference type="PROSITE-ProRule" id="PRU00169"/>
    </source>
</evidence>
<evidence type="ECO:0000256" key="8">
    <source>
        <dbReference type="ARBA" id="ARBA00023012"/>
    </source>
</evidence>
<dbReference type="SUPFAM" id="SSF55874">
    <property type="entry name" value="ATPase domain of HSP90 chaperone/DNA topoisomerase II/histidine kinase"/>
    <property type="match status" value="1"/>
</dbReference>
<dbReference type="SUPFAM" id="SSF52172">
    <property type="entry name" value="CheY-like"/>
    <property type="match status" value="1"/>
</dbReference>
<dbReference type="SMART" id="SM00388">
    <property type="entry name" value="HisKA"/>
    <property type="match status" value="1"/>
</dbReference>
<evidence type="ECO:0000256" key="1">
    <source>
        <dbReference type="ARBA" id="ARBA00000085"/>
    </source>
</evidence>
<name>A0A4P8I808_9FIRM</name>
<keyword evidence="5 11" id="KW-0597">Phosphoprotein</keyword>
<keyword evidence="8" id="KW-0902">Two-component regulatory system</keyword>
<comment type="function">
    <text evidence="9">May play the central regulatory role in sporulation. It may be an element of the effector pathway responsible for the activation of sporulation genes in response to nutritional stress. Spo0A may act in concert with spo0H (a sigma factor) to control the expression of some genes that are critical to the sporulation process.</text>
</comment>
<evidence type="ECO:0000313" key="17">
    <source>
        <dbReference type="EMBL" id="QCP33598.1"/>
    </source>
</evidence>
<sequence length="1086" mass="123780">MTGCVKRTNQLKILRCKVISMIVCLVLLAAAVRPVSAAQTEIVRVGFFALDGYHMQDQYGDRSGYGYEYLQYMGKYSNFVYEYKGYDKSWEEMQDMLERGQIDMLTSAQKTKERMKNFDFSDRPIGTSKTLLTVKAGNTKYMNGDLRKLNGMRVGMLKKNSKNDSFRTYAKEQGISYRTVIFNSSKEMLKALQSGKDIDAVVTSSLRKIKNEWVVASFDPSPYYVMVKKGNHKLLNQVNDAISQIELYKPNLQTELYNRYYSAENGDDVSYTAEERSYINQFVRKKKTLKILLNTDRKPFSYYEDGKIKGVLTEILAEIMERTGIPYEIIPTKTRAEYERKLLQGGTQVCFDNRYDLNKAEREGYELTEPYLESTISRITNKKFTGTPKTIATVKESDIAEGYIFKYHKTNKVLYFKTLDDCVDAVLSGKADAAYLYTYTAQQYIYEDDRNQLQETLIPNDTVKFAMAVEQKEDPVLFSILNKAVLSISDEDIDHIVQEKISYPVKEFSVRGYFYSNPWAWGVAGLAVVLLISGTVFWVYRRKNRRLEQEKSREFERFITYVCRANDAVMEYILEDNKIFSYQMNEGHILKQEEMLLLGSQLHHNIHPEDWENVRDKCDLIRIRKLAESGGEIYFECRSRRKSSQYMWFSYTLQGIPGDGTESDKVMVFLKNIHQAKKQEAEKRQALEDALLSAQQAGKAKGEFMSKMSHEIRTPLNAIIGYLQIAKGAVEEREKIKDCLQKQEYAAQHLLDIINDVLDIASIESGKIKLENAVFNIQELLTETAAIFESQARQKELEFGMKVEGITNSLLVGDRLRVNQILMNLLSNAVKFTSAGGKVELEVSQKAVIEGRAHLQFRIQDTGIGMTKEYKQRIFTPFEQQDAGTAKLYGGTGLGLSITNNLVNMMNGTIHVQSEEGKGSIFTVGLSFQIADTETSVENTGADQTRKIKNSGEDIFSGMSMILAEDNEMNREIVKEILKDTGLNITCAETGREALEIFENSTDGTYQMILMDIQMPVMDGYEAARRIRACGHSQARKIPIIACSADAFTEDVNKALAAGMNDHISKPIDYEKLCHILNQYCTEAEL</sequence>
<evidence type="ECO:0000256" key="14">
    <source>
        <dbReference type="SAM" id="SignalP"/>
    </source>
</evidence>
<dbReference type="Gene3D" id="1.10.287.130">
    <property type="match status" value="1"/>
</dbReference>
<keyword evidence="7 17" id="KW-0418">Kinase</keyword>
<dbReference type="SUPFAM" id="SSF47384">
    <property type="entry name" value="Homodimeric domain of signal transducing histidine kinase"/>
    <property type="match status" value="1"/>
</dbReference>
<evidence type="ECO:0000256" key="12">
    <source>
        <dbReference type="SAM" id="Coils"/>
    </source>
</evidence>
<feature type="chain" id="PRO_5021000699" description="Circadian input-output histidine kinase CikA" evidence="14">
    <location>
        <begin position="38"/>
        <end position="1086"/>
    </location>
</feature>
<dbReference type="SMART" id="SM00387">
    <property type="entry name" value="HATPase_c"/>
    <property type="match status" value="1"/>
</dbReference>
<dbReference type="EMBL" id="CP040058">
    <property type="protein sequence ID" value="QCP33598.1"/>
    <property type="molecule type" value="Genomic_DNA"/>
</dbReference>
<evidence type="ECO:0000259" key="15">
    <source>
        <dbReference type="PROSITE" id="PS50109"/>
    </source>
</evidence>
<dbReference type="InterPro" id="IPR001638">
    <property type="entry name" value="Solute-binding_3/MltF_N"/>
</dbReference>
<feature type="coiled-coil region" evidence="12">
    <location>
        <begin position="670"/>
        <end position="697"/>
    </location>
</feature>
<comment type="catalytic activity">
    <reaction evidence="1">
        <text>ATP + protein L-histidine = ADP + protein N-phospho-L-histidine.</text>
        <dbReference type="EC" id="2.7.13.3"/>
    </reaction>
</comment>
<evidence type="ECO:0000256" key="3">
    <source>
        <dbReference type="ARBA" id="ARBA00012438"/>
    </source>
</evidence>
<dbReference type="CDD" id="cd16922">
    <property type="entry name" value="HATPase_EvgS-ArcB-TorS-like"/>
    <property type="match status" value="1"/>
</dbReference>
<evidence type="ECO:0000256" key="4">
    <source>
        <dbReference type="ARBA" id="ARBA00018672"/>
    </source>
</evidence>
<protein>
    <recommendedName>
        <fullName evidence="10">Circadian input-output histidine kinase CikA</fullName>
        <ecNumber evidence="3">2.7.13.3</ecNumber>
    </recommendedName>
    <alternativeName>
        <fullName evidence="4">Stage 0 sporulation protein A homolog</fullName>
    </alternativeName>
</protein>
<dbReference type="Pfam" id="PF00072">
    <property type="entry name" value="Response_reg"/>
    <property type="match status" value="1"/>
</dbReference>
<dbReference type="PANTHER" id="PTHR43047">
    <property type="entry name" value="TWO-COMPONENT HISTIDINE PROTEIN KINASE"/>
    <property type="match status" value="1"/>
</dbReference>
<dbReference type="SMART" id="SM00448">
    <property type="entry name" value="REC"/>
    <property type="match status" value="1"/>
</dbReference>
<dbReference type="SUPFAM" id="SSF53850">
    <property type="entry name" value="Periplasmic binding protein-like II"/>
    <property type="match status" value="2"/>
</dbReference>
<feature type="signal peptide" evidence="14">
    <location>
        <begin position="1"/>
        <end position="37"/>
    </location>
</feature>
<feature type="domain" description="Response regulatory" evidence="16">
    <location>
        <begin position="960"/>
        <end position="1081"/>
    </location>
</feature>
<dbReference type="SMART" id="SM00062">
    <property type="entry name" value="PBPb"/>
    <property type="match status" value="2"/>
</dbReference>
<accession>A0A4P8I808</accession>
<dbReference type="InterPro" id="IPR011006">
    <property type="entry name" value="CheY-like_superfamily"/>
</dbReference>
<feature type="modified residue" description="4-aspartylphosphate" evidence="11">
    <location>
        <position position="1012"/>
    </location>
</feature>
<dbReference type="KEGG" id="arf:AR1Y2_0144"/>
<dbReference type="InterPro" id="IPR001789">
    <property type="entry name" value="Sig_transdc_resp-reg_receiver"/>
</dbReference>
<evidence type="ECO:0000256" key="7">
    <source>
        <dbReference type="ARBA" id="ARBA00022777"/>
    </source>
</evidence>
<dbReference type="Gene3D" id="3.30.565.10">
    <property type="entry name" value="Histidine kinase-like ATPase, C-terminal domain"/>
    <property type="match status" value="1"/>
</dbReference>
<comment type="similarity">
    <text evidence="2">In the N-terminal section; belongs to the phytochrome family.</text>
</comment>
<evidence type="ECO:0000256" key="6">
    <source>
        <dbReference type="ARBA" id="ARBA00022679"/>
    </source>
</evidence>
<evidence type="ECO:0000256" key="5">
    <source>
        <dbReference type="ARBA" id="ARBA00022553"/>
    </source>
</evidence>
<dbReference type="GO" id="GO:0000155">
    <property type="term" value="F:phosphorelay sensor kinase activity"/>
    <property type="evidence" value="ECO:0007669"/>
    <property type="project" value="InterPro"/>
</dbReference>
<dbReference type="InterPro" id="IPR005467">
    <property type="entry name" value="His_kinase_dom"/>
</dbReference>
<dbReference type="InterPro" id="IPR036890">
    <property type="entry name" value="HATPase_C_sf"/>
</dbReference>
<dbReference type="Gene3D" id="3.40.190.10">
    <property type="entry name" value="Periplasmic binding protein-like II"/>
    <property type="match status" value="4"/>
</dbReference>
<dbReference type="PANTHER" id="PTHR43047:SF78">
    <property type="entry name" value="SENSORY_REGULATORY PROTEIN RPFC"/>
    <property type="match status" value="1"/>
</dbReference>
<dbReference type="PRINTS" id="PR00344">
    <property type="entry name" value="BCTRLSENSOR"/>
</dbReference>
<dbReference type="PROSITE" id="PS50110">
    <property type="entry name" value="RESPONSE_REGULATORY"/>
    <property type="match status" value="1"/>
</dbReference>
<dbReference type="RefSeq" id="WP_175403550.1">
    <property type="nucleotide sequence ID" value="NZ_CP040058.1"/>
</dbReference>
<dbReference type="PROSITE" id="PS50109">
    <property type="entry name" value="HIS_KIN"/>
    <property type="match status" value="1"/>
</dbReference>
<keyword evidence="13" id="KW-0472">Membrane</keyword>
<dbReference type="FunFam" id="3.30.565.10:FF:000010">
    <property type="entry name" value="Sensor histidine kinase RcsC"/>
    <property type="match status" value="1"/>
</dbReference>
<dbReference type="CDD" id="cd17546">
    <property type="entry name" value="REC_hyHK_CKI1_RcsC-like"/>
    <property type="match status" value="1"/>
</dbReference>
<keyword evidence="13" id="KW-0812">Transmembrane</keyword>
<evidence type="ECO:0000256" key="13">
    <source>
        <dbReference type="SAM" id="Phobius"/>
    </source>
</evidence>
<feature type="domain" description="Histidine kinase" evidence="15">
    <location>
        <begin position="707"/>
        <end position="930"/>
    </location>
</feature>
<keyword evidence="6" id="KW-0808">Transferase</keyword>
<dbReference type="Proteomes" id="UP000298653">
    <property type="component" value="Chromosome"/>
</dbReference>
<dbReference type="Gene3D" id="3.40.50.2300">
    <property type="match status" value="1"/>
</dbReference>
<dbReference type="Pfam" id="PF02518">
    <property type="entry name" value="HATPase_c"/>
    <property type="match status" value="1"/>
</dbReference>
<dbReference type="InterPro" id="IPR003594">
    <property type="entry name" value="HATPase_dom"/>
</dbReference>
<dbReference type="InterPro" id="IPR036097">
    <property type="entry name" value="HisK_dim/P_sf"/>
</dbReference>
<organism evidence="17 18">
    <name type="scientific">Anaerostipes rhamnosivorans</name>
    <dbReference type="NCBI Taxonomy" id="1229621"/>
    <lineage>
        <taxon>Bacteria</taxon>
        <taxon>Bacillati</taxon>
        <taxon>Bacillota</taxon>
        <taxon>Clostridia</taxon>
        <taxon>Lachnospirales</taxon>
        <taxon>Lachnospiraceae</taxon>
        <taxon>Anaerostipes</taxon>
    </lineage>
</organism>
<feature type="transmembrane region" description="Helical" evidence="13">
    <location>
        <begin position="519"/>
        <end position="540"/>
    </location>
</feature>
<evidence type="ECO:0000256" key="10">
    <source>
        <dbReference type="ARBA" id="ARBA00074306"/>
    </source>
</evidence>